<dbReference type="Proteomes" id="UP000179807">
    <property type="component" value="Unassembled WGS sequence"/>
</dbReference>
<dbReference type="AlphaFoldDB" id="A0A1J4KRK0"/>
<feature type="transmembrane region" description="Helical" evidence="2">
    <location>
        <begin position="53"/>
        <end position="78"/>
    </location>
</feature>
<keyword evidence="2" id="KW-1133">Transmembrane helix</keyword>
<feature type="transmembrane region" description="Helical" evidence="2">
    <location>
        <begin position="727"/>
        <end position="748"/>
    </location>
</feature>
<name>A0A1J4KRK0_9EUKA</name>
<dbReference type="VEuPathDB" id="TrichDB:TRFO_17992"/>
<feature type="transmembrane region" description="Helical" evidence="2">
    <location>
        <begin position="890"/>
        <end position="912"/>
    </location>
</feature>
<dbReference type="EMBL" id="MLAK01000567">
    <property type="protein sequence ID" value="OHT12294.1"/>
    <property type="molecule type" value="Genomic_DNA"/>
</dbReference>
<feature type="transmembrane region" description="Helical" evidence="2">
    <location>
        <begin position="149"/>
        <end position="178"/>
    </location>
</feature>
<dbReference type="GeneID" id="94834615"/>
<dbReference type="RefSeq" id="XP_068365430.1">
    <property type="nucleotide sequence ID" value="XM_068499911.1"/>
</dbReference>
<keyword evidence="4" id="KW-1185">Reference proteome</keyword>
<evidence type="ECO:0000313" key="3">
    <source>
        <dbReference type="EMBL" id="OHT12294.1"/>
    </source>
</evidence>
<keyword evidence="2" id="KW-0812">Transmembrane</keyword>
<feature type="transmembrane region" description="Helical" evidence="2">
    <location>
        <begin position="697"/>
        <end position="715"/>
    </location>
</feature>
<feature type="transmembrane region" description="Helical" evidence="2">
    <location>
        <begin position="311"/>
        <end position="331"/>
    </location>
</feature>
<feature type="compositionally biased region" description="Basic and acidic residues" evidence="1">
    <location>
        <begin position="409"/>
        <end position="418"/>
    </location>
</feature>
<sequence length="927" mass="106918">MDSETSENTDAISADLIANVFSSLSSPVPPNLTNYEFNIFHFYSSLIQGTRQMIPFSIIMNIILIFQSFATNSLLILLDNIERNGENISNTFQFVYFFLNFNVYSSSDGFSPSYFLAIALAAFLCIIIFFFALYLAATKTYLRIRMQCFFVFFIIEVPSILLIVMANVTSRLICHLLAQTYKKYIFQSIILVIFFILLFVMYQFTALTLHNSVYYQMGAKISVPTISFHVLYTLMALIVNIMNTTLPPPRTKIFLSIFYGIIGVYQVFLSTLRFYQYDLLSGFSLGSAFSLFHSCIYYSLRAANYELDPELFLYINFIIFFGVSIISNFVIKLSNKSIVKKLNRDPDFFVTKRLKQTNNESESGESLKSLDTFESVDIDDQENDEIITHNKKSKNSKNTTENNSKSKGKKDSHDDRTLESYQNNRISDYKLALYAKIAFMEALPCAFNLSFLDQAIEYPRPNWLLFQFLRYATLINSQDEKTCQLVSIIESIPNLSISERFIVWEMEYFTNANIIDDPPESLKPAILELETKIIQFQTANKSFTAKISDDATVNSLLIDALSSMKNLITNEMRLMKWMLPNCPQVLQLYSTYKSKVCDTEKSSKNWNTIASELKKNSIIFADFNHVHAYDIFPKMQSSLLQMLTKNRAFNTSIGRQITMNPYAQKLPPITQSRQDSRQTLAAIFSNRLTVYSTISKISFFLLFVILMVHFLLCFTQNSYNKRYYSDFFELSVCFLDTASAYISFLVPAQALIRNGNNSTISDFDYTNIKANEFAVLSSSLSSLFKMKSFTRKSIFKESFAWFPKKIFQLPSINVHYTMNEEITITLSRLTTLYNSIVQDTTINFDAPELPTFIVTSKIFPQFWIQALDLTRNSVITLLDKIKTTINNKMYYSSIPFIIVLVFCCFLPIFILYEMRQLIPLFPHDKSK</sequence>
<feature type="transmembrane region" description="Helical" evidence="2">
    <location>
        <begin position="184"/>
        <end position="209"/>
    </location>
</feature>
<evidence type="ECO:0000313" key="4">
    <source>
        <dbReference type="Proteomes" id="UP000179807"/>
    </source>
</evidence>
<reference evidence="3" key="1">
    <citation type="submission" date="2016-10" db="EMBL/GenBank/DDBJ databases">
        <authorList>
            <person name="Benchimol M."/>
            <person name="Almeida L.G."/>
            <person name="Vasconcelos A.T."/>
            <person name="Perreira-Neves A."/>
            <person name="Rosa I.A."/>
            <person name="Tasca T."/>
            <person name="Bogo M.R."/>
            <person name="de Souza W."/>
        </authorList>
    </citation>
    <scope>NUCLEOTIDE SEQUENCE [LARGE SCALE GENOMIC DNA]</scope>
    <source>
        <strain evidence="3">K</strain>
    </source>
</reference>
<keyword evidence="2" id="KW-0472">Membrane</keyword>
<feature type="transmembrane region" description="Helical" evidence="2">
    <location>
        <begin position="279"/>
        <end position="299"/>
    </location>
</feature>
<protein>
    <recommendedName>
        <fullName evidence="5">Transmembrane protein</fullName>
    </recommendedName>
</protein>
<feature type="compositionally biased region" description="Low complexity" evidence="1">
    <location>
        <begin position="396"/>
        <end position="405"/>
    </location>
</feature>
<evidence type="ECO:0000256" key="2">
    <source>
        <dbReference type="SAM" id="Phobius"/>
    </source>
</evidence>
<accession>A0A1J4KRK0</accession>
<feature type="transmembrane region" description="Helical" evidence="2">
    <location>
        <begin position="253"/>
        <end position="272"/>
    </location>
</feature>
<feature type="region of interest" description="Disordered" evidence="1">
    <location>
        <begin position="387"/>
        <end position="418"/>
    </location>
</feature>
<feature type="transmembrane region" description="Helical" evidence="2">
    <location>
        <begin position="221"/>
        <end position="241"/>
    </location>
</feature>
<gene>
    <name evidence="3" type="ORF">TRFO_17992</name>
</gene>
<proteinExistence type="predicted"/>
<feature type="transmembrane region" description="Helical" evidence="2">
    <location>
        <begin position="113"/>
        <end position="137"/>
    </location>
</feature>
<organism evidence="3 4">
    <name type="scientific">Tritrichomonas foetus</name>
    <dbReference type="NCBI Taxonomy" id="1144522"/>
    <lineage>
        <taxon>Eukaryota</taxon>
        <taxon>Metamonada</taxon>
        <taxon>Parabasalia</taxon>
        <taxon>Tritrichomonadida</taxon>
        <taxon>Tritrichomonadidae</taxon>
        <taxon>Tritrichomonas</taxon>
    </lineage>
</organism>
<comment type="caution">
    <text evidence="3">The sequence shown here is derived from an EMBL/GenBank/DDBJ whole genome shotgun (WGS) entry which is preliminary data.</text>
</comment>
<evidence type="ECO:0000256" key="1">
    <source>
        <dbReference type="SAM" id="MobiDB-lite"/>
    </source>
</evidence>
<evidence type="ECO:0008006" key="5">
    <source>
        <dbReference type="Google" id="ProtNLM"/>
    </source>
</evidence>